<dbReference type="RefSeq" id="WP_076367740.1">
    <property type="nucleotide sequence ID" value="NZ_FTOM01000012.1"/>
</dbReference>
<feature type="domain" description="PIN" evidence="1">
    <location>
        <begin position="10"/>
        <end position="115"/>
    </location>
</feature>
<reference evidence="4" key="1">
    <citation type="submission" date="2017-01" db="EMBL/GenBank/DDBJ databases">
        <authorList>
            <person name="Varghese N."/>
            <person name="Submissions S."/>
        </authorList>
    </citation>
    <scope>NUCLEOTIDE SEQUENCE [LARGE SCALE GENOMIC DNA]</scope>
    <source>
        <strain evidence="4">DSM 18714</strain>
    </source>
</reference>
<evidence type="ECO:0000313" key="3">
    <source>
        <dbReference type="EMBL" id="SIS91430.1"/>
    </source>
</evidence>
<dbReference type="EMBL" id="FTOM01000012">
    <property type="protein sequence ID" value="SIS91430.1"/>
    <property type="molecule type" value="Genomic_DNA"/>
</dbReference>
<dbReference type="SUPFAM" id="SSF88723">
    <property type="entry name" value="PIN domain-like"/>
    <property type="match status" value="1"/>
</dbReference>
<dbReference type="OrthoDB" id="211933at2"/>
<proteinExistence type="predicted"/>
<dbReference type="InterPro" id="IPR029060">
    <property type="entry name" value="PIN-like_dom_sf"/>
</dbReference>
<dbReference type="Proteomes" id="UP000186098">
    <property type="component" value="Unassembled WGS sequence"/>
</dbReference>
<protein>
    <submittedName>
        <fullName evidence="3">Predicted nucleic acid-binding protein, contains PIN domain</fullName>
    </submittedName>
</protein>
<dbReference type="Pfam" id="PF13470">
    <property type="entry name" value="PIN_3"/>
    <property type="match status" value="1"/>
</dbReference>
<organism evidence="3 4">
    <name type="scientific">Phaeovulum vinaykumarii</name>
    <dbReference type="NCBI Taxonomy" id="407234"/>
    <lineage>
        <taxon>Bacteria</taxon>
        <taxon>Pseudomonadati</taxon>
        <taxon>Pseudomonadota</taxon>
        <taxon>Alphaproteobacteria</taxon>
        <taxon>Rhodobacterales</taxon>
        <taxon>Paracoccaceae</taxon>
        <taxon>Phaeovulum</taxon>
    </lineage>
</organism>
<dbReference type="AlphaFoldDB" id="A0A1N7MZC3"/>
<feature type="domain" description="VapC50 C-terminal" evidence="2">
    <location>
        <begin position="133"/>
        <end position="187"/>
    </location>
</feature>
<dbReference type="Pfam" id="PF26343">
    <property type="entry name" value="VapC50_C"/>
    <property type="match status" value="1"/>
</dbReference>
<sequence>MSFVANPFVVVLDANVLFPFRIRDVLFTFAQEGLFRARITDEILDEWTRNLIRLKPHLETSVRQQEQAIREHFEECFVDGYRPLVDGLDLPDPNDRHVLAAAIRSSAQVIVTENHRDFPSDKLAPYDIETLGADDMLANTYALFRQGGARALRKVRQRYDNPPMTASEFLLDLTKNGLSKLAALARQDIEYI</sequence>
<dbReference type="InterPro" id="IPR002716">
    <property type="entry name" value="PIN_dom"/>
</dbReference>
<gene>
    <name evidence="3" type="ORF">SAMN05421795_11219</name>
</gene>
<keyword evidence="4" id="KW-1185">Reference proteome</keyword>
<evidence type="ECO:0000313" key="4">
    <source>
        <dbReference type="Proteomes" id="UP000186098"/>
    </source>
</evidence>
<name>A0A1N7MZC3_9RHOB</name>
<dbReference type="STRING" id="407234.SAMN05421795_11219"/>
<evidence type="ECO:0000259" key="1">
    <source>
        <dbReference type="Pfam" id="PF13470"/>
    </source>
</evidence>
<dbReference type="InterPro" id="IPR058652">
    <property type="entry name" value="VapC50_C"/>
</dbReference>
<accession>A0A1N7MZC3</accession>
<evidence type="ECO:0000259" key="2">
    <source>
        <dbReference type="Pfam" id="PF26343"/>
    </source>
</evidence>